<organism evidence="6">
    <name type="scientific">Amphora coffeiformis</name>
    <dbReference type="NCBI Taxonomy" id="265554"/>
    <lineage>
        <taxon>Eukaryota</taxon>
        <taxon>Sar</taxon>
        <taxon>Stramenopiles</taxon>
        <taxon>Ochrophyta</taxon>
        <taxon>Bacillariophyta</taxon>
        <taxon>Bacillariophyceae</taxon>
        <taxon>Bacillariophycidae</taxon>
        <taxon>Thalassiophysales</taxon>
        <taxon>Catenulaceae</taxon>
        <taxon>Amphora</taxon>
    </lineage>
</organism>
<dbReference type="GO" id="GO:0005737">
    <property type="term" value="C:cytoplasm"/>
    <property type="evidence" value="ECO:0007669"/>
    <property type="project" value="TreeGrafter"/>
</dbReference>
<evidence type="ECO:0000256" key="2">
    <source>
        <dbReference type="ARBA" id="ARBA00034534"/>
    </source>
</evidence>
<feature type="compositionally biased region" description="Basic and acidic residues" evidence="3">
    <location>
        <begin position="139"/>
        <end position="153"/>
    </location>
</feature>
<evidence type="ECO:0000256" key="1">
    <source>
        <dbReference type="ARBA" id="ARBA00006895"/>
    </source>
</evidence>
<sequence>MAPAGSDDDDYERRHRSKKRHRKKGDDSNTSEEEEEDRKSRRRRRSRRDRSESGDDDDDDDESDDDRRKRRKKERKRRKEKKRKKSRHSSKKKKSRRSRSSSEEDSDDSSNSSSEEDAKQSSATAPSAKLLAKLQARGETLEERQARRAERATQKRAAQIASITGYTAEDNPFHDPNLHQPFTWRKKQQTQESAAIAAHKKDEKTLHEIEKLRQRRIERELQMEEMDRIKREEARMKELENFDDWARKEEAFHLQQQRQRSAIRLVRGREKPIDVLAKNLLLFGLTEEEKSLRGAAVKYQETNNALVELENFQAELEEPFAILQKLKLEELQEVLNEIDAFLSLERQVMDQASSSFESSTVSRYWEALRIVTLDEIKIIQTGGAAGTHATQAKEIHKIFAGQSTADLKQMQTEIQAKLTGDGSIDKEYWRAVQDQLAVHLAKVDLSAMHQKMLVRQLEKLEQKRDELAQKRKDGTLEAEEDAEPAGAEAGAVAIPSNATGDEGDLEEELGLSNEVGTKAPDAYAWADKYRPRKPRYFNRVKTGYDWNKYNKTHYDKDNPPPKTVQGYKFNIFYPDLIDPSKTPQFVLEAADSPDFCIIRFKAGPPYEDVAFKIVNREWNKARKRGFRCTFERGILSLYFNFKTSWYRR</sequence>
<evidence type="ECO:0000259" key="5">
    <source>
        <dbReference type="Pfam" id="PF10312"/>
    </source>
</evidence>
<evidence type="ECO:0000259" key="4">
    <source>
        <dbReference type="Pfam" id="PF09732"/>
    </source>
</evidence>
<dbReference type="EMBL" id="HBIM01006776">
    <property type="protein sequence ID" value="CAE0407984.1"/>
    <property type="molecule type" value="Transcribed_RNA"/>
</dbReference>
<feature type="compositionally biased region" description="Acidic residues" evidence="3">
    <location>
        <begin position="54"/>
        <end position="64"/>
    </location>
</feature>
<dbReference type="PANTHER" id="PTHR21737">
    <property type="entry name" value="POLYGLUTAMINE BINDING PROTEIN 1/MARVEL MEMBRANE-ASSOCIATING DOMAIN CONTAINING 3"/>
    <property type="match status" value="1"/>
</dbReference>
<dbReference type="Pfam" id="PF10312">
    <property type="entry name" value="Cactin_mid"/>
    <property type="match status" value="1"/>
</dbReference>
<feature type="compositionally biased region" description="Acidic residues" evidence="3">
    <location>
        <begin position="1"/>
        <end position="10"/>
    </location>
</feature>
<feature type="compositionally biased region" description="Low complexity" evidence="3">
    <location>
        <begin position="484"/>
        <end position="493"/>
    </location>
</feature>
<protein>
    <recommendedName>
        <fullName evidence="2">Splicing factor Cactin</fullName>
    </recommendedName>
</protein>
<evidence type="ECO:0000256" key="3">
    <source>
        <dbReference type="SAM" id="MobiDB-lite"/>
    </source>
</evidence>
<feature type="region of interest" description="Disordered" evidence="3">
    <location>
        <begin position="1"/>
        <end position="160"/>
    </location>
</feature>
<comment type="similarity">
    <text evidence="1">Belongs to the CACTIN family.</text>
</comment>
<name>A0A7S3L1D2_9STRA</name>
<dbReference type="Pfam" id="PF09732">
    <property type="entry name" value="CactinC_cactus"/>
    <property type="match status" value="1"/>
</dbReference>
<feature type="domain" description="Splicing factor Cactin C-terminal" evidence="4">
    <location>
        <begin position="525"/>
        <end position="648"/>
    </location>
</feature>
<feature type="compositionally biased region" description="Basic residues" evidence="3">
    <location>
        <begin position="14"/>
        <end position="23"/>
    </location>
</feature>
<gene>
    <name evidence="6" type="ORF">ACOF00016_LOCUS5764</name>
</gene>
<dbReference type="PANTHER" id="PTHR21737:SF4">
    <property type="entry name" value="SPLICING FACTOR CACTIN"/>
    <property type="match status" value="1"/>
</dbReference>
<evidence type="ECO:0000313" key="6">
    <source>
        <dbReference type="EMBL" id="CAE0407984.1"/>
    </source>
</evidence>
<dbReference type="GO" id="GO:0005681">
    <property type="term" value="C:spliceosomal complex"/>
    <property type="evidence" value="ECO:0007669"/>
    <property type="project" value="TreeGrafter"/>
</dbReference>
<proteinExistence type="inferred from homology"/>
<feature type="region of interest" description="Disordered" evidence="3">
    <location>
        <begin position="470"/>
        <end position="506"/>
    </location>
</feature>
<dbReference type="InterPro" id="IPR018816">
    <property type="entry name" value="Cactin_central"/>
</dbReference>
<dbReference type="GO" id="GO:0045292">
    <property type="term" value="P:mRNA cis splicing, via spliceosome"/>
    <property type="evidence" value="ECO:0007669"/>
    <property type="project" value="TreeGrafter"/>
</dbReference>
<dbReference type="AlphaFoldDB" id="A0A7S3L1D2"/>
<feature type="domain" description="Splicing factor cactin central" evidence="5">
    <location>
        <begin position="235"/>
        <end position="449"/>
    </location>
</feature>
<reference evidence="6" key="1">
    <citation type="submission" date="2021-01" db="EMBL/GenBank/DDBJ databases">
        <authorList>
            <person name="Corre E."/>
            <person name="Pelletier E."/>
            <person name="Niang G."/>
            <person name="Scheremetjew M."/>
            <person name="Finn R."/>
            <person name="Kale V."/>
            <person name="Holt S."/>
            <person name="Cochrane G."/>
            <person name="Meng A."/>
            <person name="Brown T."/>
            <person name="Cohen L."/>
        </authorList>
    </citation>
    <scope>NUCLEOTIDE SEQUENCE</scope>
    <source>
        <strain evidence="6">CCMP127</strain>
    </source>
</reference>
<dbReference type="SMART" id="SM01050">
    <property type="entry name" value="CactinC_cactus"/>
    <property type="match status" value="1"/>
</dbReference>
<feature type="compositionally biased region" description="Basic residues" evidence="3">
    <location>
        <begin position="68"/>
        <end position="99"/>
    </location>
</feature>
<dbReference type="InterPro" id="IPR019134">
    <property type="entry name" value="Cactin_C"/>
</dbReference>
<accession>A0A7S3L1D2</accession>